<evidence type="ECO:0000313" key="7">
    <source>
        <dbReference type="Proteomes" id="UP000000442"/>
    </source>
</evidence>
<dbReference type="InterPro" id="IPR017871">
    <property type="entry name" value="ABC_transporter-like_CS"/>
</dbReference>
<dbReference type="OrthoDB" id="9809450at2"/>
<sequence>MVLSSQSPILSVDNVKKYFPVVGGVFLRQQGWVHAVDRVSLEVHAGETLGLVGESGCGKTTLGRCIMGLYPITSGAIRFKGQDLSGLDRSAQRRMRLKMQMIFQDPFESLNQRHTVRQILGEKYWIHKKREPNLDQTLARLLETVGLGPRALERFPHEFSGGQRQRIGIARAISLGPELIVCDEPVSALDVSVQSQILNLLLTLQKQMGLTYLFISHDLSVVRHVSDRIAVMYLGRIVEMADRDDLFSNPSHPYTRALLSAIPVADPSMVRQRTILKGEIPSPENPPKGCRFHTRCPEVMAVCKQEEPRLQLIDQAGNNHFAACHLLQDLAFLKK</sequence>
<dbReference type="InterPro" id="IPR003439">
    <property type="entry name" value="ABC_transporter-like_ATP-bd"/>
</dbReference>
<dbReference type="GO" id="GO:0016887">
    <property type="term" value="F:ATP hydrolysis activity"/>
    <property type="evidence" value="ECO:0007669"/>
    <property type="project" value="InterPro"/>
</dbReference>
<organism evidence="6 7">
    <name type="scientific">Desulforapulum autotrophicum (strain ATCC 43914 / DSM 3382 / VKM B-1955 / HRM2)</name>
    <name type="common">Desulfobacterium autotrophicum</name>
    <dbReference type="NCBI Taxonomy" id="177437"/>
    <lineage>
        <taxon>Bacteria</taxon>
        <taxon>Pseudomonadati</taxon>
        <taxon>Thermodesulfobacteriota</taxon>
        <taxon>Desulfobacteria</taxon>
        <taxon>Desulfobacterales</taxon>
        <taxon>Desulfobacteraceae</taxon>
        <taxon>Desulforapulum</taxon>
    </lineage>
</organism>
<dbReference type="PROSITE" id="PS50893">
    <property type="entry name" value="ABC_TRANSPORTER_2"/>
    <property type="match status" value="1"/>
</dbReference>
<accession>C0QJD4</accession>
<dbReference type="PROSITE" id="PS00211">
    <property type="entry name" value="ABC_TRANSPORTER_1"/>
    <property type="match status" value="1"/>
</dbReference>
<dbReference type="GO" id="GO:0055085">
    <property type="term" value="P:transmembrane transport"/>
    <property type="evidence" value="ECO:0007669"/>
    <property type="project" value="UniProtKB-ARBA"/>
</dbReference>
<dbReference type="Pfam" id="PF08352">
    <property type="entry name" value="oligo_HPY"/>
    <property type="match status" value="1"/>
</dbReference>
<keyword evidence="2" id="KW-0813">Transport</keyword>
<evidence type="ECO:0000259" key="5">
    <source>
        <dbReference type="PROSITE" id="PS50893"/>
    </source>
</evidence>
<dbReference type="HOGENOM" id="CLU_000604_1_23_7"/>
<feature type="domain" description="ABC transporter" evidence="5">
    <location>
        <begin position="10"/>
        <end position="259"/>
    </location>
</feature>
<dbReference type="CDD" id="cd03257">
    <property type="entry name" value="ABC_NikE_OppD_transporters"/>
    <property type="match status" value="1"/>
</dbReference>
<gene>
    <name evidence="6" type="primary">dppF1</name>
    <name evidence="6" type="ordered locus">HRM2_28590</name>
</gene>
<dbReference type="InterPro" id="IPR027417">
    <property type="entry name" value="P-loop_NTPase"/>
</dbReference>
<dbReference type="SUPFAM" id="SSF52540">
    <property type="entry name" value="P-loop containing nucleoside triphosphate hydrolases"/>
    <property type="match status" value="1"/>
</dbReference>
<dbReference type="PANTHER" id="PTHR43776">
    <property type="entry name" value="TRANSPORT ATP-BINDING PROTEIN"/>
    <property type="match status" value="1"/>
</dbReference>
<name>C0QJD4_DESAH</name>
<dbReference type="PANTHER" id="PTHR43776:SF7">
    <property type="entry name" value="D,D-DIPEPTIDE TRANSPORT ATP-BINDING PROTEIN DDPF-RELATED"/>
    <property type="match status" value="1"/>
</dbReference>
<proteinExistence type="inferred from homology"/>
<dbReference type="eggNOG" id="COG4608">
    <property type="taxonomic scope" value="Bacteria"/>
</dbReference>
<evidence type="ECO:0000256" key="4">
    <source>
        <dbReference type="ARBA" id="ARBA00022840"/>
    </source>
</evidence>
<dbReference type="Proteomes" id="UP000000442">
    <property type="component" value="Chromosome"/>
</dbReference>
<dbReference type="FunFam" id="3.40.50.300:FF:000016">
    <property type="entry name" value="Oligopeptide ABC transporter ATP-binding component"/>
    <property type="match status" value="1"/>
</dbReference>
<dbReference type="EMBL" id="CP001087">
    <property type="protein sequence ID" value="ACN15947.1"/>
    <property type="molecule type" value="Genomic_DNA"/>
</dbReference>
<dbReference type="STRING" id="177437.HRM2_28590"/>
<dbReference type="GO" id="GO:0015833">
    <property type="term" value="P:peptide transport"/>
    <property type="evidence" value="ECO:0007669"/>
    <property type="project" value="InterPro"/>
</dbReference>
<keyword evidence="3" id="KW-0547">Nucleotide-binding</keyword>
<keyword evidence="7" id="KW-1185">Reference proteome</keyword>
<evidence type="ECO:0000256" key="2">
    <source>
        <dbReference type="ARBA" id="ARBA00022448"/>
    </source>
</evidence>
<dbReference type="NCBIfam" id="TIGR01727">
    <property type="entry name" value="oligo_HPY"/>
    <property type="match status" value="1"/>
</dbReference>
<protein>
    <submittedName>
        <fullName evidence="6">DppF1</fullName>
    </submittedName>
</protein>
<dbReference type="InterPro" id="IPR013563">
    <property type="entry name" value="Oligopep_ABC_C"/>
</dbReference>
<dbReference type="Pfam" id="PF00005">
    <property type="entry name" value="ABC_tran"/>
    <property type="match status" value="1"/>
</dbReference>
<reference evidence="6 7" key="1">
    <citation type="journal article" date="2009" name="Environ. Microbiol.">
        <title>Genome sequence of Desulfobacterium autotrophicum HRM2, a marine sulfate reducer oxidizing organic carbon completely to carbon dioxide.</title>
        <authorList>
            <person name="Strittmatter A.W."/>
            <person name="Liesegang H."/>
            <person name="Rabus R."/>
            <person name="Decker I."/>
            <person name="Amann J."/>
            <person name="Andres S."/>
            <person name="Henne A."/>
            <person name="Fricke W.F."/>
            <person name="Martinez-Arias R."/>
            <person name="Bartels D."/>
            <person name="Goesmann A."/>
            <person name="Krause L."/>
            <person name="Puehler A."/>
            <person name="Klenk H.P."/>
            <person name="Richter M."/>
            <person name="Schuler M."/>
            <person name="Gloeckner F.O."/>
            <person name="Meyerdierks A."/>
            <person name="Gottschalk G."/>
            <person name="Amann R."/>
        </authorList>
    </citation>
    <scope>NUCLEOTIDE SEQUENCE [LARGE SCALE GENOMIC DNA]</scope>
    <source>
        <strain evidence="7">ATCC 43914 / DSM 3382 / HRM2</strain>
    </source>
</reference>
<dbReference type="GO" id="GO:0005524">
    <property type="term" value="F:ATP binding"/>
    <property type="evidence" value="ECO:0007669"/>
    <property type="project" value="UniProtKB-KW"/>
</dbReference>
<evidence type="ECO:0000313" key="6">
    <source>
        <dbReference type="EMBL" id="ACN15947.1"/>
    </source>
</evidence>
<comment type="similarity">
    <text evidence="1">Belongs to the ABC transporter superfamily.</text>
</comment>
<dbReference type="InterPro" id="IPR050319">
    <property type="entry name" value="ABC_transp_ATP-bind"/>
</dbReference>
<dbReference type="Gene3D" id="3.40.50.300">
    <property type="entry name" value="P-loop containing nucleotide triphosphate hydrolases"/>
    <property type="match status" value="1"/>
</dbReference>
<keyword evidence="4" id="KW-0067">ATP-binding</keyword>
<dbReference type="RefSeq" id="WP_015904709.1">
    <property type="nucleotide sequence ID" value="NC_012108.1"/>
</dbReference>
<dbReference type="AlphaFoldDB" id="C0QJD4"/>
<dbReference type="SMART" id="SM00382">
    <property type="entry name" value="AAA"/>
    <property type="match status" value="1"/>
</dbReference>
<dbReference type="InterPro" id="IPR003593">
    <property type="entry name" value="AAA+_ATPase"/>
</dbReference>
<evidence type="ECO:0000256" key="1">
    <source>
        <dbReference type="ARBA" id="ARBA00005417"/>
    </source>
</evidence>
<evidence type="ECO:0000256" key="3">
    <source>
        <dbReference type="ARBA" id="ARBA00022741"/>
    </source>
</evidence>
<dbReference type="KEGG" id="dat:HRM2_28590"/>